<evidence type="ECO:0000313" key="2">
    <source>
        <dbReference type="Proteomes" id="UP001054902"/>
    </source>
</evidence>
<dbReference type="AlphaFoldDB" id="A0AAD3D455"/>
<proteinExistence type="predicted"/>
<dbReference type="InterPro" id="IPR026906">
    <property type="entry name" value="LRR_5"/>
</dbReference>
<organism evidence="1 2">
    <name type="scientific">Chaetoceros tenuissimus</name>
    <dbReference type="NCBI Taxonomy" id="426638"/>
    <lineage>
        <taxon>Eukaryota</taxon>
        <taxon>Sar</taxon>
        <taxon>Stramenopiles</taxon>
        <taxon>Ochrophyta</taxon>
        <taxon>Bacillariophyta</taxon>
        <taxon>Coscinodiscophyceae</taxon>
        <taxon>Chaetocerotophycidae</taxon>
        <taxon>Chaetocerotales</taxon>
        <taxon>Chaetocerotaceae</taxon>
        <taxon>Chaetoceros</taxon>
    </lineage>
</organism>
<dbReference type="EMBL" id="BLLK01000052">
    <property type="protein sequence ID" value="GFH56406.1"/>
    <property type="molecule type" value="Genomic_DNA"/>
</dbReference>
<gene>
    <name evidence="1" type="ORF">CTEN210_12882</name>
</gene>
<protein>
    <submittedName>
        <fullName evidence="1">Uncharacterized protein</fullName>
    </submittedName>
</protein>
<dbReference type="Pfam" id="PF13306">
    <property type="entry name" value="LRR_5"/>
    <property type="match status" value="1"/>
</dbReference>
<dbReference type="Proteomes" id="UP001054902">
    <property type="component" value="Unassembled WGS sequence"/>
</dbReference>
<keyword evidence="2" id="KW-1185">Reference proteome</keyword>
<dbReference type="Gene3D" id="3.80.10.10">
    <property type="entry name" value="Ribonuclease Inhibitor"/>
    <property type="match status" value="1"/>
</dbReference>
<comment type="caution">
    <text evidence="1">The sequence shown here is derived from an EMBL/GenBank/DDBJ whole genome shotgun (WGS) entry which is preliminary data.</text>
</comment>
<evidence type="ECO:0000313" key="1">
    <source>
        <dbReference type="EMBL" id="GFH56406.1"/>
    </source>
</evidence>
<accession>A0AAD3D455</accession>
<sequence length="269" mass="30835">MRTKLVDGLLTLFYDGSKELYNQDLHFEFTVVWDQLKNTKLTAKEKFNHLSFECKEYINERLSWEQVIVEEGVTVIPHTTFGGCHGLKKVIFANTVTKIKDHAFYCCKQLVHVNLGLGLVCVEMNAFGCCNLSCVFVPPSCREIRSSAFASNKNLSILQVPQETELDNDCIDDTKLAEFALSETNTQTYPITWIKNINADDTYALHRACSSYEPLKEVIYGIIEEKGLKAFNEKNEIGITPSRYLKENPYADLSEMEIVRDYFSKKFNF</sequence>
<dbReference type="InterPro" id="IPR032675">
    <property type="entry name" value="LRR_dom_sf"/>
</dbReference>
<name>A0AAD3D455_9STRA</name>
<reference evidence="1 2" key="1">
    <citation type="journal article" date="2021" name="Sci. Rep.">
        <title>The genome of the diatom Chaetoceros tenuissimus carries an ancient integrated fragment of an extant virus.</title>
        <authorList>
            <person name="Hongo Y."/>
            <person name="Kimura K."/>
            <person name="Takaki Y."/>
            <person name="Yoshida Y."/>
            <person name="Baba S."/>
            <person name="Kobayashi G."/>
            <person name="Nagasaki K."/>
            <person name="Hano T."/>
            <person name="Tomaru Y."/>
        </authorList>
    </citation>
    <scope>NUCLEOTIDE SEQUENCE [LARGE SCALE GENOMIC DNA]</scope>
    <source>
        <strain evidence="1 2">NIES-3715</strain>
    </source>
</reference>
<dbReference type="SUPFAM" id="SSF52058">
    <property type="entry name" value="L domain-like"/>
    <property type="match status" value="1"/>
</dbReference>